<name>A0A8C4TB98_ERPCA</name>
<dbReference type="GeneTree" id="ENSGT00940000154551"/>
<sequence length="623" mass="71100">MKSKCEVKNETNLIRSIEFMVLEQLRLMLQRRALRNPSLTPVIPASTMSDTLLIVAIDFGTAFSGYCYSVNSKRDVNSKVNKVTWDREYGFRSPKTRTCVLFNKHEEFEKFGLDALLCYTRMGAREATEFYFFENFKMKLYKKVGEDISKTLMISAQNGKQMPALKVFSESLRYLKDHALKTVNESMSDFQFTSDDVTWVLTVPAIWDNAAKEFMRLAAEKAGLIHNTFSKNLIIALEPEAASLSCKQLPSKGFLAEGTNDLKMEHKPGMQYIVVDCGGGTIDLATHEVLEDTYLKECCSPSGGPWGSCMVDDEFRAFLEELFGVHLWQEYKKNYPAGLQKMMHDFSIQKCTEKSEVYIACPYNLIKMAAEKQEISLFFKNDGATWSDGCIKLSDAKLTSFFHNSTENIIREIQKILDTPEINIECILLVGGYATSSRLKDKVRGKFEKRCKVLCPNDPQYAIMKGAVIFGNNPTLIRSRVCALTYGIMTTETFDPKKHDKQKLRVNNQKDYIYCKDIFFKLAEKGKNIENNEKAVHYLMPIDDGQEKMSFRFFTTKQCNVTYTDEPGVKQIGSFTVPLPKGYTKHNVEVRLDIEFGSTEIKATATEQISQTKREIKLDFLTE</sequence>
<dbReference type="CDD" id="cd10229">
    <property type="entry name" value="ASKHA_NBD_HSP70_HSPA12"/>
    <property type="match status" value="1"/>
</dbReference>
<evidence type="ECO:0008006" key="3">
    <source>
        <dbReference type="Google" id="ProtNLM"/>
    </source>
</evidence>
<dbReference type="Ensembl" id="ENSECRT00000029691.1">
    <property type="protein sequence ID" value="ENSECRP00000029076.1"/>
    <property type="gene ID" value="ENSECRG00000019666.1"/>
</dbReference>
<proteinExistence type="predicted"/>
<dbReference type="Proteomes" id="UP000694620">
    <property type="component" value="Unassembled WGS sequence"/>
</dbReference>
<dbReference type="InterPro" id="IPR043129">
    <property type="entry name" value="ATPase_NBD"/>
</dbReference>
<keyword evidence="2" id="KW-1185">Reference proteome</keyword>
<evidence type="ECO:0000313" key="2">
    <source>
        <dbReference type="Proteomes" id="UP000694620"/>
    </source>
</evidence>
<dbReference type="AlphaFoldDB" id="A0A8C4TB98"/>
<reference evidence="1" key="1">
    <citation type="submission" date="2025-08" db="UniProtKB">
        <authorList>
            <consortium name="Ensembl"/>
        </authorList>
    </citation>
    <scope>IDENTIFICATION</scope>
</reference>
<protein>
    <recommendedName>
        <fullName evidence="3">Heat shock 70 kDa protein 12A</fullName>
    </recommendedName>
</protein>
<evidence type="ECO:0000313" key="1">
    <source>
        <dbReference type="Ensembl" id="ENSECRP00000029076.1"/>
    </source>
</evidence>
<reference evidence="1" key="2">
    <citation type="submission" date="2025-09" db="UniProtKB">
        <authorList>
            <consortium name="Ensembl"/>
        </authorList>
    </citation>
    <scope>IDENTIFICATION</scope>
</reference>
<dbReference type="PANTHER" id="PTHR14187:SF5">
    <property type="entry name" value="HEAT SHOCK 70 KDA PROTEIN 12A"/>
    <property type="match status" value="1"/>
</dbReference>
<dbReference type="SUPFAM" id="SSF53067">
    <property type="entry name" value="Actin-like ATPase domain"/>
    <property type="match status" value="2"/>
</dbReference>
<dbReference type="PANTHER" id="PTHR14187">
    <property type="entry name" value="ALPHA KINASE/ELONGATION FACTOR 2 KINASE"/>
    <property type="match status" value="1"/>
</dbReference>
<dbReference type="Gene3D" id="3.30.420.40">
    <property type="match status" value="1"/>
</dbReference>
<accession>A0A8C4TB98</accession>
<organism evidence="1 2">
    <name type="scientific">Erpetoichthys calabaricus</name>
    <name type="common">Rope fish</name>
    <name type="synonym">Calamoichthys calabaricus</name>
    <dbReference type="NCBI Taxonomy" id="27687"/>
    <lineage>
        <taxon>Eukaryota</taxon>
        <taxon>Metazoa</taxon>
        <taxon>Chordata</taxon>
        <taxon>Craniata</taxon>
        <taxon>Vertebrata</taxon>
        <taxon>Euteleostomi</taxon>
        <taxon>Actinopterygii</taxon>
        <taxon>Polypteriformes</taxon>
        <taxon>Polypteridae</taxon>
        <taxon>Erpetoichthys</taxon>
    </lineage>
</organism>